<gene>
    <name evidence="1" type="ordered locus">Tresu_2713</name>
</gene>
<organism evidence="1 2">
    <name type="scientific">Treponema succinifaciens (strain ATCC 33096 / DSM 2489 / 6091)</name>
    <dbReference type="NCBI Taxonomy" id="869209"/>
    <lineage>
        <taxon>Bacteria</taxon>
        <taxon>Pseudomonadati</taxon>
        <taxon>Spirochaetota</taxon>
        <taxon>Spirochaetia</taxon>
        <taxon>Spirochaetales</taxon>
        <taxon>Treponemataceae</taxon>
        <taxon>Treponema</taxon>
    </lineage>
</organism>
<proteinExistence type="predicted"/>
<dbReference type="EMBL" id="CP002632">
    <property type="protein sequence ID" value="AEB15569.1"/>
    <property type="molecule type" value="Genomic_DNA"/>
</dbReference>
<evidence type="ECO:0000313" key="2">
    <source>
        <dbReference type="Proteomes" id="UP000006852"/>
    </source>
</evidence>
<name>F2NYS0_TRES6</name>
<reference evidence="2" key="1">
    <citation type="submission" date="2011-04" db="EMBL/GenBank/DDBJ databases">
        <title>The complete genome of plasmid of Treponema succinifaciens DSM 2489.</title>
        <authorList>
            <person name="Lucas S."/>
            <person name="Copeland A."/>
            <person name="Lapidus A."/>
            <person name="Bruce D."/>
            <person name="Goodwin L."/>
            <person name="Pitluck S."/>
            <person name="Peters L."/>
            <person name="Kyrpides N."/>
            <person name="Mavromatis K."/>
            <person name="Ivanova N."/>
            <person name="Ovchinnikova G."/>
            <person name="Teshima H."/>
            <person name="Detter J.C."/>
            <person name="Tapia R."/>
            <person name="Han C."/>
            <person name="Land M."/>
            <person name="Hauser L."/>
            <person name="Markowitz V."/>
            <person name="Cheng J.-F."/>
            <person name="Hugenholtz P."/>
            <person name="Woyke T."/>
            <person name="Wu D."/>
            <person name="Gronow S."/>
            <person name="Wellnitz S."/>
            <person name="Brambilla E."/>
            <person name="Klenk H.-P."/>
            <person name="Eisen J.A."/>
        </authorList>
    </citation>
    <scope>NUCLEOTIDE SEQUENCE [LARGE SCALE GENOMIC DNA]</scope>
    <source>
        <strain evidence="2">ATCC 33096 / DSM 2489 / 6091</strain>
        <plasmid evidence="2">Plasmid pTRESU01</plasmid>
    </source>
</reference>
<dbReference type="KEGG" id="tsu:Tresu_2713"/>
<keyword evidence="2" id="KW-1185">Reference proteome</keyword>
<dbReference type="RefSeq" id="WP_013702811.1">
    <property type="nucleotide sequence ID" value="NC_015386.1"/>
</dbReference>
<dbReference type="Proteomes" id="UP000006852">
    <property type="component" value="Plasmid pTRESU01"/>
</dbReference>
<accession>F2NYS0</accession>
<protein>
    <submittedName>
        <fullName evidence="1">Uncharacterized protein</fullName>
    </submittedName>
</protein>
<keyword evidence="1" id="KW-0614">Plasmid</keyword>
<dbReference type="GeneID" id="302999799"/>
<sequence>MGFKSEVSDMLSDFAVLIERQVAGYERKELLEMIMFLGTDARGNLPDLFLGEDMKTVYFKFSNGVKEKITPDNLKTCMDYIMFLKHGIVDSDNAERSA</sequence>
<dbReference type="AlphaFoldDB" id="F2NYS0"/>
<geneLocation type="plasmid" evidence="1 2">
    <name>pTRESU01</name>
</geneLocation>
<evidence type="ECO:0000313" key="1">
    <source>
        <dbReference type="EMBL" id="AEB15569.1"/>
    </source>
</evidence>
<dbReference type="HOGENOM" id="CLU_2332794_0_0_12"/>